<keyword evidence="3" id="KW-1185">Reference proteome</keyword>
<protein>
    <submittedName>
        <fullName evidence="2">Uncharacterized protein</fullName>
    </submittedName>
</protein>
<evidence type="ECO:0000313" key="2">
    <source>
        <dbReference type="EMBL" id="KDR82309.1"/>
    </source>
</evidence>
<reference evidence="3" key="1">
    <citation type="journal article" date="2014" name="Proc. Natl. Acad. Sci. U.S.A.">
        <title>Extensive sampling of basidiomycete genomes demonstrates inadequacy of the white-rot/brown-rot paradigm for wood decay fungi.</title>
        <authorList>
            <person name="Riley R."/>
            <person name="Salamov A.A."/>
            <person name="Brown D.W."/>
            <person name="Nagy L.G."/>
            <person name="Floudas D."/>
            <person name="Held B.W."/>
            <person name="Levasseur A."/>
            <person name="Lombard V."/>
            <person name="Morin E."/>
            <person name="Otillar R."/>
            <person name="Lindquist E.A."/>
            <person name="Sun H."/>
            <person name="LaButti K.M."/>
            <person name="Schmutz J."/>
            <person name="Jabbour D."/>
            <person name="Luo H."/>
            <person name="Baker S.E."/>
            <person name="Pisabarro A.G."/>
            <person name="Walton J.D."/>
            <person name="Blanchette R.A."/>
            <person name="Henrissat B."/>
            <person name="Martin F."/>
            <person name="Cullen D."/>
            <person name="Hibbett D.S."/>
            <person name="Grigoriev I.V."/>
        </authorList>
    </citation>
    <scope>NUCLEOTIDE SEQUENCE [LARGE SCALE GENOMIC DNA]</scope>
    <source>
        <strain evidence="3">CBS 339.88</strain>
    </source>
</reference>
<sequence>MLPFQCTRTQSKTLSSLATPVSFEAWGQEAGIPTLIQDQAGVSLRNNLTNSQDLPLNEGNESVEKEYSSEPSQYSPKPSQYCILHLNPNLEEDPGEDRAGGEHSDDEVNSYICSHAIASAEANNPADDPPNSICDGEPDAKDEAGDEDEAGDKGEHGYKDNDTQVIKRGIQKGHRRTSGYFWISFNCTWSEAIAAHGKNSEL</sequence>
<dbReference type="HOGENOM" id="CLU_1354697_0_0_1"/>
<accession>A0A067TQW3</accession>
<dbReference type="EMBL" id="KL142369">
    <property type="protein sequence ID" value="KDR82309.1"/>
    <property type="molecule type" value="Genomic_DNA"/>
</dbReference>
<dbReference type="AlphaFoldDB" id="A0A067TQW3"/>
<gene>
    <name evidence="2" type="ORF">GALMADRAFT_133953</name>
</gene>
<proteinExistence type="predicted"/>
<evidence type="ECO:0000313" key="3">
    <source>
        <dbReference type="Proteomes" id="UP000027222"/>
    </source>
</evidence>
<feature type="compositionally biased region" description="Polar residues" evidence="1">
    <location>
        <begin position="69"/>
        <end position="78"/>
    </location>
</feature>
<feature type="region of interest" description="Disordered" evidence="1">
    <location>
        <begin position="49"/>
        <end position="80"/>
    </location>
</feature>
<feature type="region of interest" description="Disordered" evidence="1">
    <location>
        <begin position="121"/>
        <end position="173"/>
    </location>
</feature>
<feature type="compositionally biased region" description="Basic and acidic residues" evidence="1">
    <location>
        <begin position="151"/>
        <end position="162"/>
    </location>
</feature>
<dbReference type="Proteomes" id="UP000027222">
    <property type="component" value="Unassembled WGS sequence"/>
</dbReference>
<evidence type="ECO:0000256" key="1">
    <source>
        <dbReference type="SAM" id="MobiDB-lite"/>
    </source>
</evidence>
<organism evidence="2 3">
    <name type="scientific">Galerina marginata (strain CBS 339.88)</name>
    <dbReference type="NCBI Taxonomy" id="685588"/>
    <lineage>
        <taxon>Eukaryota</taxon>
        <taxon>Fungi</taxon>
        <taxon>Dikarya</taxon>
        <taxon>Basidiomycota</taxon>
        <taxon>Agaricomycotina</taxon>
        <taxon>Agaricomycetes</taxon>
        <taxon>Agaricomycetidae</taxon>
        <taxon>Agaricales</taxon>
        <taxon>Agaricineae</taxon>
        <taxon>Strophariaceae</taxon>
        <taxon>Galerina</taxon>
    </lineage>
</organism>
<name>A0A067TQW3_GALM3</name>